<dbReference type="InterPro" id="IPR030374">
    <property type="entry name" value="PABS"/>
</dbReference>
<organism evidence="6 7">
    <name type="scientific">Ramlibacter lithotrophicus</name>
    <dbReference type="NCBI Taxonomy" id="2606681"/>
    <lineage>
        <taxon>Bacteria</taxon>
        <taxon>Pseudomonadati</taxon>
        <taxon>Pseudomonadota</taxon>
        <taxon>Betaproteobacteria</taxon>
        <taxon>Burkholderiales</taxon>
        <taxon>Comamonadaceae</taxon>
        <taxon>Ramlibacter</taxon>
    </lineage>
</organism>
<evidence type="ECO:0000256" key="4">
    <source>
        <dbReference type="PROSITE-ProRule" id="PRU00354"/>
    </source>
</evidence>
<feature type="active site" description="Proton acceptor" evidence="4">
    <location>
        <position position="108"/>
    </location>
</feature>
<dbReference type="PANTHER" id="PTHR43317:SF1">
    <property type="entry name" value="THERMOSPERMINE SYNTHASE ACAULIS5"/>
    <property type="match status" value="1"/>
</dbReference>
<evidence type="ECO:0000256" key="1">
    <source>
        <dbReference type="ARBA" id="ARBA00007867"/>
    </source>
</evidence>
<dbReference type="PANTHER" id="PTHR43317">
    <property type="entry name" value="THERMOSPERMINE SYNTHASE ACAULIS5"/>
    <property type="match status" value="1"/>
</dbReference>
<keyword evidence="7" id="KW-1185">Reference proteome</keyword>
<dbReference type="PROSITE" id="PS51006">
    <property type="entry name" value="PABS_2"/>
    <property type="match status" value="1"/>
</dbReference>
<evidence type="ECO:0000256" key="3">
    <source>
        <dbReference type="ARBA" id="ARBA00023115"/>
    </source>
</evidence>
<dbReference type="Gene3D" id="3.40.50.150">
    <property type="entry name" value="Vaccinia Virus protein VP39"/>
    <property type="match status" value="1"/>
</dbReference>
<dbReference type="GO" id="GO:0006596">
    <property type="term" value="P:polyamine biosynthetic process"/>
    <property type="evidence" value="ECO:0007669"/>
    <property type="project" value="UniProtKB-UniRule"/>
</dbReference>
<dbReference type="EMBL" id="VTOX01000012">
    <property type="protein sequence ID" value="NKE68802.1"/>
    <property type="molecule type" value="Genomic_DNA"/>
</dbReference>
<dbReference type="Proteomes" id="UP000521868">
    <property type="component" value="Unassembled WGS sequence"/>
</dbReference>
<accession>A0A7X6DKE2</accession>
<proteinExistence type="inferred from homology"/>
<keyword evidence="3 4" id="KW-0620">Polyamine biosynthesis</keyword>
<feature type="domain" description="PABS" evidence="5">
    <location>
        <begin position="1"/>
        <end position="184"/>
    </location>
</feature>
<dbReference type="InterPro" id="IPR029063">
    <property type="entry name" value="SAM-dependent_MTases_sf"/>
</dbReference>
<gene>
    <name evidence="6" type="ORF">RAMLITH_23545</name>
</gene>
<evidence type="ECO:0000259" key="5">
    <source>
        <dbReference type="PROSITE" id="PS51006"/>
    </source>
</evidence>
<dbReference type="SUPFAM" id="SSF53335">
    <property type="entry name" value="S-adenosyl-L-methionine-dependent methyltransferases"/>
    <property type="match status" value="1"/>
</dbReference>
<protein>
    <submittedName>
        <fullName evidence="6">Spermidine synthase</fullName>
    </submittedName>
</protein>
<evidence type="ECO:0000313" key="7">
    <source>
        <dbReference type="Proteomes" id="UP000521868"/>
    </source>
</evidence>
<comment type="caution">
    <text evidence="6">The sequence shown here is derived from an EMBL/GenBank/DDBJ whole genome shotgun (WGS) entry which is preliminary data.</text>
</comment>
<name>A0A7X6DKE2_9BURK</name>
<dbReference type="AlphaFoldDB" id="A0A7X6DKE2"/>
<reference evidence="6 7" key="1">
    <citation type="journal article" date="2020" name="Nature">
        <title>Bacterial chemolithoautotrophy via manganese oxidation.</title>
        <authorList>
            <person name="Yu H."/>
            <person name="Leadbetter J.R."/>
        </authorList>
    </citation>
    <scope>NUCLEOTIDE SEQUENCE [LARGE SCALE GENOMIC DNA]</scope>
    <source>
        <strain evidence="6 7">RBP-1</strain>
    </source>
</reference>
<evidence type="ECO:0000256" key="2">
    <source>
        <dbReference type="ARBA" id="ARBA00022679"/>
    </source>
</evidence>
<evidence type="ECO:0000313" key="6">
    <source>
        <dbReference type="EMBL" id="NKE68802.1"/>
    </source>
</evidence>
<keyword evidence="2 4" id="KW-0808">Transferase</keyword>
<sequence length="220" mass="24703">MLLDRPFDIELEYVQRMMAWLLFVEPDSVARRHAMQLGLGAAALTKFSYRKLKMRTTAVELNPQVVAACRLWFKLPGDDARLTVILGDAAQVVADEARHGTVDALQVDLYDEEAAAPVLDSADFYADCRRLLTDDGCMTVNLFGRSSSFERSLETIASVFGREATWAFRPTREGNTIVLALRTPARPERGLLPQRAEAIHSRWGLPARKWLKVFKPVDPA</sequence>
<comment type="similarity">
    <text evidence="1">Belongs to the spermidine/spermine synthase family.</text>
</comment>
<dbReference type="GO" id="GO:0016740">
    <property type="term" value="F:transferase activity"/>
    <property type="evidence" value="ECO:0007669"/>
    <property type="project" value="UniProtKB-UniRule"/>
</dbReference>
<dbReference type="Pfam" id="PF01564">
    <property type="entry name" value="Spermine_synth"/>
    <property type="match status" value="1"/>
</dbReference>